<gene>
    <name evidence="5" type="ORF">ACFPH6_36645</name>
</gene>
<dbReference type="Pfam" id="PF19365">
    <property type="entry name" value="DUF5941"/>
    <property type="match status" value="1"/>
</dbReference>
<dbReference type="Gene3D" id="1.20.120.1760">
    <property type="match status" value="1"/>
</dbReference>
<evidence type="ECO:0000259" key="4">
    <source>
        <dbReference type="Pfam" id="PF19365"/>
    </source>
</evidence>
<dbReference type="InterPro" id="IPR048254">
    <property type="entry name" value="CDP_ALCOHOL_P_TRANSF_CS"/>
</dbReference>
<name>A0ABV8Z3H1_9ACTN</name>
<keyword evidence="1 2" id="KW-0808">Transferase</keyword>
<feature type="transmembrane region" description="Helical" evidence="3">
    <location>
        <begin position="358"/>
        <end position="380"/>
    </location>
</feature>
<keyword evidence="6" id="KW-1185">Reference proteome</keyword>
<evidence type="ECO:0000313" key="5">
    <source>
        <dbReference type="EMBL" id="MFC4469966.1"/>
    </source>
</evidence>
<comment type="caution">
    <text evidence="5">The sequence shown here is derived from an EMBL/GenBank/DDBJ whole genome shotgun (WGS) entry which is preliminary data.</text>
</comment>
<evidence type="ECO:0000256" key="1">
    <source>
        <dbReference type="ARBA" id="ARBA00022679"/>
    </source>
</evidence>
<accession>A0ABV8Z3H1</accession>
<dbReference type="EMBL" id="JBHSFG010000073">
    <property type="protein sequence ID" value="MFC4469966.1"/>
    <property type="molecule type" value="Genomic_DNA"/>
</dbReference>
<dbReference type="PROSITE" id="PS00379">
    <property type="entry name" value="CDP_ALCOHOL_P_TRANSF"/>
    <property type="match status" value="1"/>
</dbReference>
<feature type="domain" description="DUF5941" evidence="4">
    <location>
        <begin position="391"/>
        <end position="602"/>
    </location>
</feature>
<evidence type="ECO:0000313" key="6">
    <source>
        <dbReference type="Proteomes" id="UP001596012"/>
    </source>
</evidence>
<dbReference type="RefSeq" id="WP_386349946.1">
    <property type="nucleotide sequence ID" value="NZ_JBHSFG010000073.1"/>
</dbReference>
<dbReference type="InterPro" id="IPR045985">
    <property type="entry name" value="DUF5941"/>
</dbReference>
<reference evidence="6" key="1">
    <citation type="journal article" date="2019" name="Int. J. Syst. Evol. Microbiol.">
        <title>The Global Catalogue of Microorganisms (GCM) 10K type strain sequencing project: providing services to taxonomists for standard genome sequencing and annotation.</title>
        <authorList>
            <consortium name="The Broad Institute Genomics Platform"/>
            <consortium name="The Broad Institute Genome Sequencing Center for Infectious Disease"/>
            <person name="Wu L."/>
            <person name="Ma J."/>
        </authorList>
    </citation>
    <scope>NUCLEOTIDE SEQUENCE [LARGE SCALE GENOMIC DNA]</scope>
    <source>
        <strain evidence="6">DT43</strain>
    </source>
</reference>
<dbReference type="Pfam" id="PF01066">
    <property type="entry name" value="CDP-OH_P_transf"/>
    <property type="match status" value="1"/>
</dbReference>
<dbReference type="InterPro" id="IPR000462">
    <property type="entry name" value="CDP-OH_P_trans"/>
</dbReference>
<keyword evidence="3" id="KW-0812">Transmembrane</keyword>
<evidence type="ECO:0000256" key="2">
    <source>
        <dbReference type="RuleBase" id="RU003750"/>
    </source>
</evidence>
<evidence type="ECO:0000256" key="3">
    <source>
        <dbReference type="SAM" id="Phobius"/>
    </source>
</evidence>
<protein>
    <submittedName>
        <fullName evidence="5">DUF5941 domain-containing protein</fullName>
    </submittedName>
</protein>
<feature type="transmembrane region" description="Helical" evidence="3">
    <location>
        <begin position="423"/>
        <end position="443"/>
    </location>
</feature>
<feature type="transmembrane region" description="Helical" evidence="3">
    <location>
        <begin position="547"/>
        <end position="578"/>
    </location>
</feature>
<sequence length="602" mass="63421">MSTAILTGQPVPGSSLEGDLRSLGFDVRVASDAADAETLLAAVPADERVAVVDARFVGHVHALRLGLTDPRFEAAAIPGAVTVRRAARPALDRALRTAAGDASNGSVVVGIVADRVAELLDTELHRPELGELVAEVPRDPQARNEARQAVAALDDEAIRLRTAVKSRDGFFTTYCISPYSRYLARWCARRGLTPNQVTTASLLTALIAAGCAATGTRAGFVTAGLLLLFSFVLDCTDGQLARYSLQYSTLGAWLDATFDRAKEYAYYAGLALGAARGGDDVWALALGAMVLQTCRHVVDFSFNEANHDATANTSPTAALSGRLDSVGWTVWVRRMIVLPIGERWAMIAVLTAVTTPRITFYALLIGCAFAATYTTAGRVLRSLTRKAHRTDRAARALADLADSGAVAELLAGLLKKLPAKPPFGARVLVALSGAVILVAAAWLEPYGSWLPVLAAVLYTLTSAAAVALPLKGALDWLVPPVFRAAEYVTVLVLAAKADVNGALPAAFGVVGAVAYHHYDTVYRIRGDAGAPPNWLVRAIGGHEGRTLLVTVLAALLAATDFKVALTALAVAVALVVLVESIRFWVTAHTRGAPAVHDEGEPA</sequence>
<comment type="similarity">
    <text evidence="2">Belongs to the CDP-alcohol phosphatidyltransferase class-I family.</text>
</comment>
<keyword evidence="3" id="KW-1133">Transmembrane helix</keyword>
<proteinExistence type="inferred from homology"/>
<dbReference type="Proteomes" id="UP001596012">
    <property type="component" value="Unassembled WGS sequence"/>
</dbReference>
<dbReference type="InterPro" id="IPR043130">
    <property type="entry name" value="CDP-OH_PTrfase_TM_dom"/>
</dbReference>
<keyword evidence="3" id="KW-0472">Membrane</keyword>
<feature type="transmembrane region" description="Helical" evidence="3">
    <location>
        <begin position="449"/>
        <end position="470"/>
    </location>
</feature>
<organism evidence="5 6">
    <name type="scientific">Streptomyces xiangluensis</name>
    <dbReference type="NCBI Taxonomy" id="2665720"/>
    <lineage>
        <taxon>Bacteria</taxon>
        <taxon>Bacillati</taxon>
        <taxon>Actinomycetota</taxon>
        <taxon>Actinomycetes</taxon>
        <taxon>Kitasatosporales</taxon>
        <taxon>Streptomycetaceae</taxon>
        <taxon>Streptomyces</taxon>
    </lineage>
</organism>